<keyword evidence="1" id="KW-0732">Signal</keyword>
<dbReference type="EMBL" id="BPLQ01002713">
    <property type="protein sequence ID" value="GIX95280.1"/>
    <property type="molecule type" value="Genomic_DNA"/>
</dbReference>
<comment type="caution">
    <text evidence="2">The sequence shown here is derived from an EMBL/GenBank/DDBJ whole genome shotgun (WGS) entry which is preliminary data.</text>
</comment>
<dbReference type="Pfam" id="PF04736">
    <property type="entry name" value="Eclosion"/>
    <property type="match status" value="1"/>
</dbReference>
<evidence type="ECO:0000313" key="3">
    <source>
        <dbReference type="Proteomes" id="UP001054837"/>
    </source>
</evidence>
<name>A0AAV4PFF5_9ARAC</name>
<organism evidence="2 3">
    <name type="scientific">Caerostris darwini</name>
    <dbReference type="NCBI Taxonomy" id="1538125"/>
    <lineage>
        <taxon>Eukaryota</taxon>
        <taxon>Metazoa</taxon>
        <taxon>Ecdysozoa</taxon>
        <taxon>Arthropoda</taxon>
        <taxon>Chelicerata</taxon>
        <taxon>Arachnida</taxon>
        <taxon>Araneae</taxon>
        <taxon>Araneomorphae</taxon>
        <taxon>Entelegynae</taxon>
        <taxon>Araneoidea</taxon>
        <taxon>Araneidae</taxon>
        <taxon>Caerostris</taxon>
    </lineage>
</organism>
<dbReference type="GO" id="GO:0007218">
    <property type="term" value="P:neuropeptide signaling pathway"/>
    <property type="evidence" value="ECO:0007669"/>
    <property type="project" value="InterPro"/>
</dbReference>
<dbReference type="GO" id="GO:0008255">
    <property type="term" value="F:ecdysis-triggering hormone activity"/>
    <property type="evidence" value="ECO:0007669"/>
    <property type="project" value="InterPro"/>
</dbReference>
<keyword evidence="3" id="KW-1185">Reference proteome</keyword>
<evidence type="ECO:0000256" key="1">
    <source>
        <dbReference type="SAM" id="SignalP"/>
    </source>
</evidence>
<reference evidence="2 3" key="1">
    <citation type="submission" date="2021-06" db="EMBL/GenBank/DDBJ databases">
        <title>Caerostris darwini draft genome.</title>
        <authorList>
            <person name="Kono N."/>
            <person name="Arakawa K."/>
        </authorList>
    </citation>
    <scope>NUCLEOTIDE SEQUENCE [LARGE SCALE GENOMIC DNA]</scope>
</reference>
<sequence>MIVILISLLSTILQFNLFVHSKLHSLFNRLRFAFQLDSKVSGACAVGSLSKLNHLFLGYKIRDLEISNNSGISSPVLRLSFVQQKIICDLQVQTSSRPPRPIMKACCLLISLLLLFSASDCVLSASVRTCIINCGQCKKMYGEYFLGQRCAEECIKTGGFLVPDCNEPTTIMRYLSKLA</sequence>
<dbReference type="Proteomes" id="UP001054837">
    <property type="component" value="Unassembled WGS sequence"/>
</dbReference>
<proteinExistence type="predicted"/>
<accession>A0AAV4PFF5</accession>
<dbReference type="InterPro" id="IPR006825">
    <property type="entry name" value="Eclosion"/>
</dbReference>
<feature type="chain" id="PRO_5043450309" evidence="1">
    <location>
        <begin position="22"/>
        <end position="179"/>
    </location>
</feature>
<feature type="signal peptide" evidence="1">
    <location>
        <begin position="1"/>
        <end position="21"/>
    </location>
</feature>
<dbReference type="AlphaFoldDB" id="A0AAV4PFF5"/>
<protein>
    <submittedName>
        <fullName evidence="2">Eclosion hormone</fullName>
    </submittedName>
</protein>
<gene>
    <name evidence="2" type="primary">X975_09841</name>
    <name evidence="2" type="ORF">CDAR_92381</name>
</gene>
<dbReference type="GO" id="GO:0018990">
    <property type="term" value="P:ecdysis, chitin-based cuticle"/>
    <property type="evidence" value="ECO:0007669"/>
    <property type="project" value="InterPro"/>
</dbReference>
<evidence type="ECO:0000313" key="2">
    <source>
        <dbReference type="EMBL" id="GIX95280.1"/>
    </source>
</evidence>